<evidence type="ECO:0000313" key="2">
    <source>
        <dbReference type="Proteomes" id="UP000030645"/>
    </source>
</evidence>
<dbReference type="Proteomes" id="UP000030645">
    <property type="component" value="Unassembled WGS sequence"/>
</dbReference>
<dbReference type="EMBL" id="KE344426">
    <property type="protein sequence ID" value="EXB61863.1"/>
    <property type="molecule type" value="Genomic_DNA"/>
</dbReference>
<accession>W9QZL9</accession>
<dbReference type="AlphaFoldDB" id="W9QZL9"/>
<protein>
    <submittedName>
        <fullName evidence="1">Uncharacterized protein</fullName>
    </submittedName>
</protein>
<sequence length="70" mass="8136">MQDGMLEVASSFKKIFEQMRLISERLIQGDGDGKDIHILEKPHYVATFMSIDGSLRSTFVRRILREIRQP</sequence>
<gene>
    <name evidence="1" type="ORF">L484_003100</name>
</gene>
<proteinExistence type="predicted"/>
<keyword evidence="2" id="KW-1185">Reference proteome</keyword>
<evidence type="ECO:0000313" key="1">
    <source>
        <dbReference type="EMBL" id="EXB61863.1"/>
    </source>
</evidence>
<organism evidence="1 2">
    <name type="scientific">Morus notabilis</name>
    <dbReference type="NCBI Taxonomy" id="981085"/>
    <lineage>
        <taxon>Eukaryota</taxon>
        <taxon>Viridiplantae</taxon>
        <taxon>Streptophyta</taxon>
        <taxon>Embryophyta</taxon>
        <taxon>Tracheophyta</taxon>
        <taxon>Spermatophyta</taxon>
        <taxon>Magnoliopsida</taxon>
        <taxon>eudicotyledons</taxon>
        <taxon>Gunneridae</taxon>
        <taxon>Pentapetalae</taxon>
        <taxon>rosids</taxon>
        <taxon>fabids</taxon>
        <taxon>Rosales</taxon>
        <taxon>Moraceae</taxon>
        <taxon>Moreae</taxon>
        <taxon>Morus</taxon>
    </lineage>
</organism>
<reference evidence="2" key="1">
    <citation type="submission" date="2013-01" db="EMBL/GenBank/DDBJ databases">
        <title>Draft Genome Sequence of a Mulberry Tree, Morus notabilis C.K. Schneid.</title>
        <authorList>
            <person name="He N."/>
            <person name="Zhao S."/>
        </authorList>
    </citation>
    <scope>NUCLEOTIDE SEQUENCE</scope>
</reference>
<name>W9QZL9_9ROSA</name>